<keyword evidence="1" id="KW-0472">Membrane</keyword>
<keyword evidence="1" id="KW-1133">Transmembrane helix</keyword>
<proteinExistence type="predicted"/>
<comment type="caution">
    <text evidence="2">The sequence shown here is derived from an EMBL/GenBank/DDBJ whole genome shotgun (WGS) entry which is preliminary data.</text>
</comment>
<accession>A0A4Q0I744</accession>
<keyword evidence="3" id="KW-1185">Reference proteome</keyword>
<name>A0A4Q0I744_9FIRM</name>
<dbReference type="EMBL" id="RLII01000002">
    <property type="protein sequence ID" value="RXE60224.1"/>
    <property type="molecule type" value="Genomic_DNA"/>
</dbReference>
<dbReference type="RefSeq" id="WP_128705723.1">
    <property type="nucleotide sequence ID" value="NZ_RLII01000002.1"/>
</dbReference>
<feature type="transmembrane region" description="Helical" evidence="1">
    <location>
        <begin position="89"/>
        <end position="110"/>
    </location>
</feature>
<evidence type="ECO:0000313" key="2">
    <source>
        <dbReference type="EMBL" id="RXE60224.1"/>
    </source>
</evidence>
<sequence>MRKIFVNSPEFIEPLRLSFESTIAYKKIEKNEIQTRLITQEEFDGLEPSQKEASKNLSYVGLAICLMACIIVFAAIFSLNPGEITKETVVCLGLILLGFILGGFGVILNAKDAVMKPDSQIAEGTAILLDKVYQRGKSGTHTFVMVAFNDQQAYVRSIKCNLYDYNMMSVGSKVYVKVKGSSATAYVAK</sequence>
<organism evidence="2 3">
    <name type="scientific">Acetivibrio mesophilus</name>
    <dbReference type="NCBI Taxonomy" id="2487273"/>
    <lineage>
        <taxon>Bacteria</taxon>
        <taxon>Bacillati</taxon>
        <taxon>Bacillota</taxon>
        <taxon>Clostridia</taxon>
        <taxon>Eubacteriales</taxon>
        <taxon>Oscillospiraceae</taxon>
        <taxon>Acetivibrio</taxon>
    </lineage>
</organism>
<evidence type="ECO:0000313" key="3">
    <source>
        <dbReference type="Proteomes" id="UP000289166"/>
    </source>
</evidence>
<reference evidence="3" key="1">
    <citation type="submission" date="2018-11" db="EMBL/GenBank/DDBJ databases">
        <title>Genome sequencing of a novel mesophilic and cellulolytic organism within the genus Hungateiclostridium.</title>
        <authorList>
            <person name="Rettenmaier R."/>
            <person name="Liebl W."/>
            <person name="Zverlov V."/>
        </authorList>
    </citation>
    <scope>NUCLEOTIDE SEQUENCE [LARGE SCALE GENOMIC DNA]</scope>
    <source>
        <strain evidence="3">N2K1</strain>
    </source>
</reference>
<feature type="transmembrane region" description="Helical" evidence="1">
    <location>
        <begin position="57"/>
        <end position="77"/>
    </location>
</feature>
<protein>
    <submittedName>
        <fullName evidence="2">Uncharacterized protein</fullName>
    </submittedName>
</protein>
<keyword evidence="1" id="KW-0812">Transmembrane</keyword>
<gene>
    <name evidence="2" type="ORF">EFD62_03085</name>
</gene>
<evidence type="ECO:0000256" key="1">
    <source>
        <dbReference type="SAM" id="Phobius"/>
    </source>
</evidence>
<dbReference type="AlphaFoldDB" id="A0A4Q0I744"/>
<dbReference type="Proteomes" id="UP000289166">
    <property type="component" value="Unassembled WGS sequence"/>
</dbReference>